<dbReference type="EMBL" id="JACHNC010000001">
    <property type="protein sequence ID" value="MBB4748186.1"/>
    <property type="molecule type" value="Genomic_DNA"/>
</dbReference>
<gene>
    <name evidence="3" type="ORF">BJ964_002347</name>
</gene>
<evidence type="ECO:0000313" key="3">
    <source>
        <dbReference type="EMBL" id="MBB4748186.1"/>
    </source>
</evidence>
<name>A0A7W7MFF2_9ACTN</name>
<reference evidence="3 4" key="1">
    <citation type="submission" date="2020-08" db="EMBL/GenBank/DDBJ databases">
        <title>Sequencing the genomes of 1000 actinobacteria strains.</title>
        <authorList>
            <person name="Klenk H.-P."/>
        </authorList>
    </citation>
    <scope>NUCLEOTIDE SEQUENCE [LARGE SCALE GENOMIC DNA]</scope>
    <source>
        <strain evidence="3 4">DSM 43150</strain>
    </source>
</reference>
<proteinExistence type="predicted"/>
<comment type="caution">
    <text evidence="3">The sequence shown here is derived from an EMBL/GenBank/DDBJ whole genome shotgun (WGS) entry which is preliminary data.</text>
</comment>
<evidence type="ECO:0008006" key="5">
    <source>
        <dbReference type="Google" id="ProtNLM"/>
    </source>
</evidence>
<evidence type="ECO:0000313" key="4">
    <source>
        <dbReference type="Proteomes" id="UP000590511"/>
    </source>
</evidence>
<keyword evidence="2" id="KW-0732">Signal</keyword>
<sequence length="155" mass="15829">MRARPPYRIGLALMAAAIVAGCASSPSSGTLPASSSPSAAPTAPSSAAPSSTAPSSAAPPSAEPLPTITLTKKPPKEPTDPQPSTGWVAGMVTRGGKGPCYGMIADDGQRYALYSTEGVELAKGDRINAHLETTMLRIYCGPGTLMAMTEVERIK</sequence>
<dbReference type="Proteomes" id="UP000590511">
    <property type="component" value="Unassembled WGS sequence"/>
</dbReference>
<evidence type="ECO:0000256" key="1">
    <source>
        <dbReference type="SAM" id="MobiDB-lite"/>
    </source>
</evidence>
<dbReference type="AlphaFoldDB" id="A0A7W7MFF2"/>
<feature type="region of interest" description="Disordered" evidence="1">
    <location>
        <begin position="23"/>
        <end position="88"/>
    </location>
</feature>
<organism evidence="3 4">
    <name type="scientific">Actinoplanes lobatus</name>
    <dbReference type="NCBI Taxonomy" id="113568"/>
    <lineage>
        <taxon>Bacteria</taxon>
        <taxon>Bacillati</taxon>
        <taxon>Actinomycetota</taxon>
        <taxon>Actinomycetes</taxon>
        <taxon>Micromonosporales</taxon>
        <taxon>Micromonosporaceae</taxon>
        <taxon>Actinoplanes</taxon>
    </lineage>
</organism>
<feature type="chain" id="PRO_5038436334" description="Lipoprotein" evidence="2">
    <location>
        <begin position="23"/>
        <end position="155"/>
    </location>
</feature>
<accession>A0A7W7MFF2</accession>
<feature type="compositionally biased region" description="Low complexity" evidence="1">
    <location>
        <begin position="23"/>
        <end position="72"/>
    </location>
</feature>
<evidence type="ECO:0000256" key="2">
    <source>
        <dbReference type="SAM" id="SignalP"/>
    </source>
</evidence>
<dbReference type="RefSeq" id="WP_188120713.1">
    <property type="nucleotide sequence ID" value="NZ_BOMP01000038.1"/>
</dbReference>
<protein>
    <recommendedName>
        <fullName evidence="5">Lipoprotein</fullName>
    </recommendedName>
</protein>
<dbReference type="PROSITE" id="PS51257">
    <property type="entry name" value="PROKAR_LIPOPROTEIN"/>
    <property type="match status" value="1"/>
</dbReference>
<feature type="signal peptide" evidence="2">
    <location>
        <begin position="1"/>
        <end position="22"/>
    </location>
</feature>